<dbReference type="InterPro" id="IPR012347">
    <property type="entry name" value="Ferritin-like"/>
</dbReference>
<feature type="domain" description="DUF4142" evidence="3">
    <location>
        <begin position="71"/>
        <end position="207"/>
    </location>
</feature>
<dbReference type="Gene3D" id="1.20.1260.10">
    <property type="match status" value="1"/>
</dbReference>
<dbReference type="EMBL" id="RCZI01000004">
    <property type="protein sequence ID" value="TPG26022.1"/>
    <property type="molecule type" value="Genomic_DNA"/>
</dbReference>
<accession>A0A502DMR1</accession>
<feature type="chain" id="PRO_5021422630" evidence="2">
    <location>
        <begin position="31"/>
        <end position="210"/>
    </location>
</feature>
<protein>
    <submittedName>
        <fullName evidence="4">DUF4142 domain-containing protein</fullName>
    </submittedName>
</protein>
<dbReference type="AlphaFoldDB" id="A0A502DMR1"/>
<feature type="region of interest" description="Disordered" evidence="1">
    <location>
        <begin position="30"/>
        <end position="67"/>
    </location>
</feature>
<dbReference type="OrthoDB" id="118677at2"/>
<evidence type="ECO:0000256" key="2">
    <source>
        <dbReference type="SAM" id="SignalP"/>
    </source>
</evidence>
<dbReference type="Pfam" id="PF13628">
    <property type="entry name" value="DUF4142"/>
    <property type="match status" value="1"/>
</dbReference>
<evidence type="ECO:0000313" key="4">
    <source>
        <dbReference type="EMBL" id="TPG26022.1"/>
    </source>
</evidence>
<dbReference type="Proteomes" id="UP000319212">
    <property type="component" value="Unassembled WGS sequence"/>
</dbReference>
<gene>
    <name evidence="4" type="ORF">EAH82_16650</name>
</gene>
<evidence type="ECO:0000259" key="3">
    <source>
        <dbReference type="Pfam" id="PF13628"/>
    </source>
</evidence>
<reference evidence="4 5" key="1">
    <citation type="journal article" date="2019" name="Environ. Microbiol.">
        <title>Species interactions and distinct microbial communities in high Arctic permafrost affected cryosols are associated with the CH4 and CO2 gas fluxes.</title>
        <authorList>
            <person name="Altshuler I."/>
            <person name="Hamel J."/>
            <person name="Turney S."/>
            <person name="Magnuson E."/>
            <person name="Levesque R."/>
            <person name="Greer C."/>
            <person name="Whyte L.G."/>
        </authorList>
    </citation>
    <scope>NUCLEOTIDE SEQUENCE [LARGE SCALE GENOMIC DNA]</scope>
    <source>
        <strain evidence="4 5">S06.C</strain>
    </source>
</reference>
<dbReference type="InterPro" id="IPR025419">
    <property type="entry name" value="DUF4142"/>
</dbReference>
<evidence type="ECO:0000313" key="5">
    <source>
        <dbReference type="Proteomes" id="UP000319212"/>
    </source>
</evidence>
<feature type="signal peptide" evidence="2">
    <location>
        <begin position="1"/>
        <end position="30"/>
    </location>
</feature>
<evidence type="ECO:0000256" key="1">
    <source>
        <dbReference type="SAM" id="MobiDB-lite"/>
    </source>
</evidence>
<dbReference type="PANTHER" id="PTHR38593:SF1">
    <property type="entry name" value="BLR2558 PROTEIN"/>
    <property type="match status" value="1"/>
</dbReference>
<proteinExistence type="predicted"/>
<comment type="caution">
    <text evidence="4">The sequence shown here is derived from an EMBL/GenBank/DDBJ whole genome shotgun (WGS) entry which is preliminary data.</text>
</comment>
<keyword evidence="2" id="KW-0732">Signal</keyword>
<sequence>MHRRHRLPMNTRKFANVLLALGILSSFASAHSAEPTDKPRPTRSMTGADARNNNPEGEGLAKSAPSGLGKADRAFIIKAAEGSLFELAAAELALKKSSDARVKQYAAAMAKEHGAALKGLKQVGVNHNYPLPEELTQESAKRLDRLKDLSGQEFDNAFKSDVGLNANEEDTKLLKRAKRATRNQDLGAWIDQTLPVLQKQMQRATQLAKG</sequence>
<name>A0A502DMR1_9BURK</name>
<organism evidence="4 5">
    <name type="scientific">Variovorax guangxiensis</name>
    <dbReference type="NCBI Taxonomy" id="1775474"/>
    <lineage>
        <taxon>Bacteria</taxon>
        <taxon>Pseudomonadati</taxon>
        <taxon>Pseudomonadota</taxon>
        <taxon>Betaproteobacteria</taxon>
        <taxon>Burkholderiales</taxon>
        <taxon>Comamonadaceae</taxon>
        <taxon>Variovorax</taxon>
    </lineage>
</organism>
<dbReference type="PANTHER" id="PTHR38593">
    <property type="entry name" value="BLR2558 PROTEIN"/>
    <property type="match status" value="1"/>
</dbReference>